<proteinExistence type="predicted"/>
<sequence length="89" mass="9605">MPRNYKRKTTKGDTPADVMERASRKVVDEKKSLRDVAKDFEEIALAVVVVTDVIAGEYTAAADIGTVEPASVAVREVDDVAAVVRDTAI</sequence>
<accession>A0AA36ARW9</accession>
<reference evidence="2" key="1">
    <citation type="submission" date="2023-08" db="EMBL/GenBank/DDBJ databases">
        <authorList>
            <person name="Alioto T."/>
            <person name="Alioto T."/>
            <person name="Gomez Garrido J."/>
        </authorList>
    </citation>
    <scope>NUCLEOTIDE SEQUENCE</scope>
</reference>
<evidence type="ECO:0000313" key="2">
    <source>
        <dbReference type="EMBL" id="CAI9721185.1"/>
    </source>
</evidence>
<dbReference type="EMBL" id="OX597817">
    <property type="protein sequence ID" value="CAI9721185.1"/>
    <property type="molecule type" value="Genomic_DNA"/>
</dbReference>
<evidence type="ECO:0000256" key="1">
    <source>
        <dbReference type="SAM" id="MobiDB-lite"/>
    </source>
</evidence>
<organism evidence="2 3">
    <name type="scientific">Octopus vulgaris</name>
    <name type="common">Common octopus</name>
    <dbReference type="NCBI Taxonomy" id="6645"/>
    <lineage>
        <taxon>Eukaryota</taxon>
        <taxon>Metazoa</taxon>
        <taxon>Spiralia</taxon>
        <taxon>Lophotrochozoa</taxon>
        <taxon>Mollusca</taxon>
        <taxon>Cephalopoda</taxon>
        <taxon>Coleoidea</taxon>
        <taxon>Octopodiformes</taxon>
        <taxon>Octopoda</taxon>
        <taxon>Incirrata</taxon>
        <taxon>Octopodidae</taxon>
        <taxon>Octopus</taxon>
    </lineage>
</organism>
<dbReference type="AlphaFoldDB" id="A0AA36ARW9"/>
<name>A0AA36ARW9_OCTVU</name>
<feature type="region of interest" description="Disordered" evidence="1">
    <location>
        <begin position="1"/>
        <end position="23"/>
    </location>
</feature>
<keyword evidence="3" id="KW-1185">Reference proteome</keyword>
<evidence type="ECO:0000313" key="3">
    <source>
        <dbReference type="Proteomes" id="UP001162480"/>
    </source>
</evidence>
<dbReference type="Proteomes" id="UP001162480">
    <property type="component" value="Chromosome 4"/>
</dbReference>
<protein>
    <submittedName>
        <fullName evidence="2">Uncharacterized protein</fullName>
    </submittedName>
</protein>
<gene>
    <name evidence="2" type="ORF">OCTVUL_1B026356</name>
</gene>